<comment type="caution">
    <text evidence="2">The sequence shown here is derived from an EMBL/GenBank/DDBJ whole genome shotgun (WGS) entry which is preliminary data.</text>
</comment>
<protein>
    <submittedName>
        <fullName evidence="2">Uncharacterized protein</fullName>
    </submittedName>
</protein>
<name>A0ABW8D974_9GAMM</name>
<accession>A0ABW8D974</accession>
<evidence type="ECO:0000256" key="1">
    <source>
        <dbReference type="SAM" id="MobiDB-lite"/>
    </source>
</evidence>
<keyword evidence="3" id="KW-1185">Reference proteome</keyword>
<feature type="region of interest" description="Disordered" evidence="1">
    <location>
        <begin position="196"/>
        <end position="226"/>
    </location>
</feature>
<feature type="compositionally biased region" description="Acidic residues" evidence="1">
    <location>
        <begin position="206"/>
        <end position="217"/>
    </location>
</feature>
<evidence type="ECO:0000313" key="2">
    <source>
        <dbReference type="EMBL" id="MFJ1269248.1"/>
    </source>
</evidence>
<gene>
    <name evidence="2" type="ORF">ACD661_11840</name>
</gene>
<sequence>MLTIYHIRLLIDECRELSRLGVLNDNCVVIPHLEIDLVLSGEFIGAQDNPAIFVNSMTFRRLSKFHSNWIENGTLVFQKSFLQKDPIDIIGAVVHETGHAFNVAADIPNTESNAYIYEIEVLRKLFKSKSPLLFDCSLADVKSYFQRRLIYYAKDSSNSSELRTLIGEITTEFELQGEKTPKSPSLITNQSSFFFQDEGQNNPLEEIQDDNIEETISEDNYPSLKA</sequence>
<reference evidence="2 3" key="1">
    <citation type="submission" date="2024-08" db="EMBL/GenBank/DDBJ databases">
        <title>Draft Genome Sequence of Legionella lytica strain DSB2004, Isolated From a Fire Sprinkler System.</title>
        <authorList>
            <person name="Everhart A.D."/>
            <person name="Kidane D.T."/>
            <person name="Farone A.L."/>
            <person name="Farone M.B."/>
        </authorList>
    </citation>
    <scope>NUCLEOTIDE SEQUENCE [LARGE SCALE GENOMIC DNA]</scope>
    <source>
        <strain evidence="2 3">DSB2004</strain>
    </source>
</reference>
<dbReference type="EMBL" id="JBGORX010000005">
    <property type="protein sequence ID" value="MFJ1269248.1"/>
    <property type="molecule type" value="Genomic_DNA"/>
</dbReference>
<dbReference type="Proteomes" id="UP001615550">
    <property type="component" value="Unassembled WGS sequence"/>
</dbReference>
<evidence type="ECO:0000313" key="3">
    <source>
        <dbReference type="Proteomes" id="UP001615550"/>
    </source>
</evidence>
<proteinExistence type="predicted"/>
<organism evidence="2 3">
    <name type="scientific">Legionella lytica</name>
    <dbReference type="NCBI Taxonomy" id="96232"/>
    <lineage>
        <taxon>Bacteria</taxon>
        <taxon>Pseudomonadati</taxon>
        <taxon>Pseudomonadota</taxon>
        <taxon>Gammaproteobacteria</taxon>
        <taxon>Legionellales</taxon>
        <taxon>Legionellaceae</taxon>
        <taxon>Legionella</taxon>
    </lineage>
</organism>
<dbReference type="RefSeq" id="WP_400188073.1">
    <property type="nucleotide sequence ID" value="NZ_JBGORX010000005.1"/>
</dbReference>